<dbReference type="Pfam" id="PF13519">
    <property type="entry name" value="VWA_2"/>
    <property type="match status" value="1"/>
</dbReference>
<dbReference type="RefSeq" id="WP_014777400.1">
    <property type="nucleotide sequence ID" value="NC_018012.1"/>
</dbReference>
<name>I3Y7E4_THIV6</name>
<dbReference type="InterPro" id="IPR011990">
    <property type="entry name" value="TPR-like_helical_dom_sf"/>
</dbReference>
<dbReference type="SMART" id="SM00028">
    <property type="entry name" value="TPR"/>
    <property type="match status" value="1"/>
</dbReference>
<dbReference type="PROSITE" id="PS50005">
    <property type="entry name" value="TPR"/>
    <property type="match status" value="1"/>
</dbReference>
<dbReference type="EMBL" id="CP003154">
    <property type="protein sequence ID" value="AFL72912.1"/>
    <property type="molecule type" value="Genomic_DNA"/>
</dbReference>
<dbReference type="Gene3D" id="1.25.40.10">
    <property type="entry name" value="Tetratricopeptide repeat domain"/>
    <property type="match status" value="1"/>
</dbReference>
<dbReference type="PANTHER" id="PTHR22550:SF14">
    <property type="entry name" value="VWFA DOMAIN-CONTAINING PROTEIN"/>
    <property type="match status" value="1"/>
</dbReference>
<keyword evidence="3" id="KW-1133">Transmembrane helix</keyword>
<proteinExistence type="predicted"/>
<dbReference type="InterPro" id="IPR036465">
    <property type="entry name" value="vWFA_dom_sf"/>
</dbReference>
<dbReference type="SMART" id="SM00327">
    <property type="entry name" value="VWA"/>
    <property type="match status" value="1"/>
</dbReference>
<dbReference type="OrthoDB" id="9807628at2"/>
<dbReference type="InterPro" id="IPR050768">
    <property type="entry name" value="UPF0353/GerABKA_families"/>
</dbReference>
<dbReference type="InterPro" id="IPR019734">
    <property type="entry name" value="TPR_rpt"/>
</dbReference>
<evidence type="ECO:0000259" key="4">
    <source>
        <dbReference type="SMART" id="SM00327"/>
    </source>
</evidence>
<sequence>MSFDAHFLRPLWLLAFLPLALLLLILWRQRQAGASVWRGLVDPHLLPHLLVGEEGQSRRWPLVLLGLGWSLAVLALAGPVWERLPQPLFSTASQRVILLDLSPSMNAADVPPSRLARARFELLDLLHASTEGQAALLAFGPETFVVAPLTGDARTIAAQVPQLTTDLIPVPGPRRTDLALEQAGEMLARAQGQGGDIVLITDGVGELAASLEVARRLQAAGHRLSVLAVGTTKGAPVPTGTGGFVQDTAGGIQIARLQSETLRELARAGKGRYLEAEVGDRDTLTLLAAGPERGERIAETALTADQWREEGPWLLLALLPLAALAFRRGWLLPALLLALMLPPRPGLAFGWPDLWSRPDQRAARQFAAGDAQSAADQFRDPAWRAAARYRSGDYAAALDDLAGLQDPEADYNRGNALARLGQFQEAVDAYEDALKQNPDQADARHNLELVRQLLEQQNPSDRQQNPSEQDQSNGEGGESSGEERNQGQDQGESGASDRENAQDGDQASEPGESDSRGDQDEGAASASNEATEPAGEQTASQRDEQGSDADAASGRDAGSPNDPDAGDFSPDALNAGTQPDESGPTGDDQAETASSTMTDPADRRPDGEPESSVSAIDSLTPQEREQQQAMEAQLRRVPDDPAGLLRQRFLLQHLRREGRLP</sequence>
<keyword evidence="3" id="KW-0472">Membrane</keyword>
<evidence type="ECO:0000313" key="6">
    <source>
        <dbReference type="Proteomes" id="UP000006062"/>
    </source>
</evidence>
<keyword evidence="1" id="KW-0802">TPR repeat</keyword>
<dbReference type="SUPFAM" id="SSF48452">
    <property type="entry name" value="TPR-like"/>
    <property type="match status" value="1"/>
</dbReference>
<dbReference type="AlphaFoldDB" id="I3Y7E4"/>
<feature type="repeat" description="TPR" evidence="1">
    <location>
        <begin position="407"/>
        <end position="440"/>
    </location>
</feature>
<gene>
    <name evidence="5" type="ordered locus">Thivi_0874</name>
</gene>
<dbReference type="eggNOG" id="COG2304">
    <property type="taxonomic scope" value="Bacteria"/>
</dbReference>
<feature type="compositionally biased region" description="Polar residues" evidence="2">
    <location>
        <begin position="611"/>
        <end position="621"/>
    </location>
</feature>
<dbReference type="STRING" id="765911.Thivi_0874"/>
<dbReference type="PROSITE" id="PS50293">
    <property type="entry name" value="TPR_REGION"/>
    <property type="match status" value="1"/>
</dbReference>
<evidence type="ECO:0000256" key="3">
    <source>
        <dbReference type="SAM" id="Phobius"/>
    </source>
</evidence>
<evidence type="ECO:0000256" key="2">
    <source>
        <dbReference type="SAM" id="MobiDB-lite"/>
    </source>
</evidence>
<dbReference type="Proteomes" id="UP000006062">
    <property type="component" value="Chromosome"/>
</dbReference>
<evidence type="ECO:0000313" key="5">
    <source>
        <dbReference type="EMBL" id="AFL72912.1"/>
    </source>
</evidence>
<dbReference type="PANTHER" id="PTHR22550">
    <property type="entry name" value="SPORE GERMINATION PROTEIN"/>
    <property type="match status" value="1"/>
</dbReference>
<accession>I3Y7E4</accession>
<feature type="region of interest" description="Disordered" evidence="2">
    <location>
        <begin position="456"/>
        <end position="639"/>
    </location>
</feature>
<feature type="compositionally biased region" description="Polar residues" evidence="2">
    <location>
        <begin position="456"/>
        <end position="466"/>
    </location>
</feature>
<keyword evidence="6" id="KW-1185">Reference proteome</keyword>
<dbReference type="Gene3D" id="3.40.50.410">
    <property type="entry name" value="von Willebrand factor, type A domain"/>
    <property type="match status" value="1"/>
</dbReference>
<feature type="transmembrane region" description="Helical" evidence="3">
    <location>
        <begin position="58"/>
        <end position="81"/>
    </location>
</feature>
<reference evidence="5 6" key="1">
    <citation type="submission" date="2012-06" db="EMBL/GenBank/DDBJ databases">
        <title>Complete sequence of Thiocystis violascens DSM 198.</title>
        <authorList>
            <consortium name="US DOE Joint Genome Institute"/>
            <person name="Lucas S."/>
            <person name="Han J."/>
            <person name="Lapidus A."/>
            <person name="Cheng J.-F."/>
            <person name="Goodwin L."/>
            <person name="Pitluck S."/>
            <person name="Peters L."/>
            <person name="Ovchinnikova G."/>
            <person name="Teshima H."/>
            <person name="Detter J.C."/>
            <person name="Han C."/>
            <person name="Tapia R."/>
            <person name="Land M."/>
            <person name="Hauser L."/>
            <person name="Kyrpides N."/>
            <person name="Ivanova N."/>
            <person name="Pagani I."/>
            <person name="Vogl K."/>
            <person name="Liu Z."/>
            <person name="Frigaard N.-U."/>
            <person name="Bryant D."/>
            <person name="Woyke T."/>
        </authorList>
    </citation>
    <scope>NUCLEOTIDE SEQUENCE [LARGE SCALE GENOMIC DNA]</scope>
    <source>
        <strain evidence="6">ATCC 17096 / DSM 198 / 6111</strain>
    </source>
</reference>
<feature type="compositionally biased region" description="Low complexity" evidence="2">
    <location>
        <begin position="548"/>
        <end position="559"/>
    </location>
</feature>
<dbReference type="InterPro" id="IPR002035">
    <property type="entry name" value="VWF_A"/>
</dbReference>
<feature type="domain" description="VWFA" evidence="4">
    <location>
        <begin position="92"/>
        <end position="263"/>
    </location>
</feature>
<dbReference type="KEGG" id="tvi:Thivi_0874"/>
<protein>
    <submittedName>
        <fullName evidence="5">Tetratricopeptide repeat protein</fullName>
    </submittedName>
</protein>
<dbReference type="SUPFAM" id="SSF53300">
    <property type="entry name" value="vWA-like"/>
    <property type="match status" value="1"/>
</dbReference>
<organism evidence="5 6">
    <name type="scientific">Thiocystis violascens (strain ATCC 17096 / DSM 198 / 6111)</name>
    <name type="common">Chromatium violascens</name>
    <dbReference type="NCBI Taxonomy" id="765911"/>
    <lineage>
        <taxon>Bacteria</taxon>
        <taxon>Pseudomonadati</taxon>
        <taxon>Pseudomonadota</taxon>
        <taxon>Gammaproteobacteria</taxon>
        <taxon>Chromatiales</taxon>
        <taxon>Chromatiaceae</taxon>
        <taxon>Thiocystis</taxon>
    </lineage>
</organism>
<evidence type="ECO:0000256" key="1">
    <source>
        <dbReference type="PROSITE-ProRule" id="PRU00339"/>
    </source>
</evidence>
<dbReference type="HOGENOM" id="CLU_024570_3_1_6"/>
<keyword evidence="3" id="KW-0812">Transmembrane</keyword>
<dbReference type="Pfam" id="PF00515">
    <property type="entry name" value="TPR_1"/>
    <property type="match status" value="1"/>
</dbReference>
<dbReference type="eggNOG" id="COG0457">
    <property type="taxonomic scope" value="Bacteria"/>
</dbReference>